<dbReference type="HOGENOM" id="CLU_1097834_0_0_4"/>
<dbReference type="EMBL" id="CP001646">
    <property type="protein sequence ID" value="ACS66323.1"/>
    <property type="molecule type" value="Genomic_DNA"/>
</dbReference>
<proteinExistence type="predicted"/>
<name>C6BQ49_RALP1</name>
<gene>
    <name evidence="1" type="ordered locus">Rpic12D_5089</name>
</gene>
<accession>C6BQ49</accession>
<protein>
    <submittedName>
        <fullName evidence="1">Uncharacterized protein</fullName>
    </submittedName>
</protein>
<keyword evidence="1" id="KW-0614">Plasmid</keyword>
<reference evidence="1" key="1">
    <citation type="submission" date="2009-06" db="EMBL/GenBank/DDBJ databases">
        <title>Complete sequence plasmid 1 of Ralstonia pickettii 12D.</title>
        <authorList>
            <consortium name="US DOE Joint Genome Institute"/>
            <person name="Lucas S."/>
            <person name="Copeland A."/>
            <person name="Lapidus A."/>
            <person name="Glavina del Rio T."/>
            <person name="Dalin E."/>
            <person name="Tice H."/>
            <person name="Bruce D."/>
            <person name="Goodwin L."/>
            <person name="Pitluck S."/>
            <person name="Sims D."/>
            <person name="Meincke L."/>
            <person name="Brettin T."/>
            <person name="Detter J.C."/>
            <person name="Han C."/>
            <person name="Larimer F."/>
            <person name="Land M."/>
            <person name="Hauser L."/>
            <person name="Kyrpides N."/>
            <person name="Ovchinnikova G."/>
            <person name="Marsh T."/>
            <person name="Richardson P."/>
        </authorList>
    </citation>
    <scope>NUCLEOTIDE SEQUENCE [LARGE SCALE GENOMIC DNA]</scope>
    <source>
        <strain evidence="1">12D</strain>
        <plasmid>12D</plasmid>
        <plasmid evidence="1">pRp12D01</plasmid>
    </source>
</reference>
<sequence>MTSTALETYSGALFGVPILLPRPRKCRAESAKGQYRFMEELTQLVRAATPYKVRTLDRFISLQGTTVISPASMRSFEQEMVAMTMKGKTAKIDKYVHAVGPGDDWPLVVMAIGVVARTTNGVPRFSLPAPDVWQSMLVKLQGYLGFHVEEFQGAVIGQIQWIDKAIDDARRMLMGACTRRIEGSVADGTAIDGVTVLTMEEGFRVHLHNSSGVSVIDVPARNGADIGAEIAGIDENIRFLTGKTAVWGLETRH</sequence>
<dbReference type="KEGG" id="rpf:Rpic12D_5089"/>
<dbReference type="AlphaFoldDB" id="C6BQ49"/>
<geneLocation type="plasmid" evidence="1">
    <name>pRp12D01</name>
</geneLocation>
<evidence type="ECO:0000313" key="1">
    <source>
        <dbReference type="EMBL" id="ACS66323.1"/>
    </source>
</evidence>
<organism evidence="1">
    <name type="scientific">Ralstonia pickettii (strain 12D)</name>
    <dbReference type="NCBI Taxonomy" id="428406"/>
    <lineage>
        <taxon>Bacteria</taxon>
        <taxon>Pseudomonadati</taxon>
        <taxon>Pseudomonadota</taxon>
        <taxon>Betaproteobacteria</taxon>
        <taxon>Burkholderiales</taxon>
        <taxon>Burkholderiaceae</taxon>
        <taxon>Ralstonia</taxon>
    </lineage>
</organism>